<organism evidence="1 2">
    <name type="scientific">Nocardioides dubius</name>
    <dbReference type="NCBI Taxonomy" id="317019"/>
    <lineage>
        <taxon>Bacteria</taxon>
        <taxon>Bacillati</taxon>
        <taxon>Actinomycetota</taxon>
        <taxon>Actinomycetes</taxon>
        <taxon>Propionibacteriales</taxon>
        <taxon>Nocardioidaceae</taxon>
        <taxon>Nocardioides</taxon>
    </lineage>
</organism>
<sequence length="93" mass="10677">MPGHALDRPRYLDGDLDLETVYRMLLEVSSELWVTRDRLHLLEAHLTRRRLVTEDELELLAFDAQTSAALEEDRKRFVSRLAGCVDAPVVDEG</sequence>
<gene>
    <name evidence="1" type="ORF">GCM10009668_07270</name>
</gene>
<dbReference type="Proteomes" id="UP001501581">
    <property type="component" value="Unassembled WGS sequence"/>
</dbReference>
<proteinExistence type="predicted"/>
<dbReference type="EMBL" id="BAAALG010000002">
    <property type="protein sequence ID" value="GAA1094131.1"/>
    <property type="molecule type" value="Genomic_DNA"/>
</dbReference>
<dbReference type="RefSeq" id="WP_343991455.1">
    <property type="nucleotide sequence ID" value="NZ_BAAALG010000002.1"/>
</dbReference>
<evidence type="ECO:0000313" key="2">
    <source>
        <dbReference type="Proteomes" id="UP001501581"/>
    </source>
</evidence>
<name>A0ABN1TMA8_9ACTN</name>
<protein>
    <submittedName>
        <fullName evidence="1">Uncharacterized protein</fullName>
    </submittedName>
</protein>
<comment type="caution">
    <text evidence="1">The sequence shown here is derived from an EMBL/GenBank/DDBJ whole genome shotgun (WGS) entry which is preliminary data.</text>
</comment>
<keyword evidence="2" id="KW-1185">Reference proteome</keyword>
<reference evidence="1 2" key="1">
    <citation type="journal article" date="2019" name="Int. J. Syst. Evol. Microbiol.">
        <title>The Global Catalogue of Microorganisms (GCM) 10K type strain sequencing project: providing services to taxonomists for standard genome sequencing and annotation.</title>
        <authorList>
            <consortium name="The Broad Institute Genomics Platform"/>
            <consortium name="The Broad Institute Genome Sequencing Center for Infectious Disease"/>
            <person name="Wu L."/>
            <person name="Ma J."/>
        </authorList>
    </citation>
    <scope>NUCLEOTIDE SEQUENCE [LARGE SCALE GENOMIC DNA]</scope>
    <source>
        <strain evidence="1 2">JCM 13008</strain>
    </source>
</reference>
<evidence type="ECO:0000313" key="1">
    <source>
        <dbReference type="EMBL" id="GAA1094131.1"/>
    </source>
</evidence>
<accession>A0ABN1TMA8</accession>